<reference evidence="2 3" key="1">
    <citation type="submission" date="2019-10" db="EMBL/GenBank/DDBJ databases">
        <authorList>
            <person name="Karimi E."/>
        </authorList>
    </citation>
    <scope>NUCLEOTIDE SEQUENCE [LARGE SCALE GENOMIC DNA]</scope>
    <source>
        <strain evidence="2">Bacillus sp. 348</strain>
    </source>
</reference>
<dbReference type="EMBL" id="JBEOME010000014">
    <property type="protein sequence ID" value="MER3123190.1"/>
    <property type="molecule type" value="Genomic_DNA"/>
</dbReference>
<dbReference type="EMBL" id="CABWLH010000008">
    <property type="protein sequence ID" value="VXB11773.1"/>
    <property type="molecule type" value="Genomic_DNA"/>
</dbReference>
<dbReference type="Proteomes" id="UP000433089">
    <property type="component" value="Unassembled WGS sequence"/>
</dbReference>
<evidence type="ECO:0000313" key="4">
    <source>
        <dbReference type="Proteomes" id="UP001467674"/>
    </source>
</evidence>
<keyword evidence="4" id="KW-1185">Reference proteome</keyword>
<sequence length="54" mass="6380">METFFSEEWLKQLGQAGFPAILTVYLLTRFERKFDELSKLIQRLVAVQKNDESD</sequence>
<proteinExistence type="predicted"/>
<protein>
    <submittedName>
        <fullName evidence="2">YvrJ family protein</fullName>
    </submittedName>
</protein>
<evidence type="ECO:0000313" key="1">
    <source>
        <dbReference type="EMBL" id="MER3123190.1"/>
    </source>
</evidence>
<accession>A0A1K1YEY9</accession>
<accession>A0A653N553</accession>
<dbReference type="RefSeq" id="WP_003217819.1">
    <property type="nucleotide sequence ID" value="NZ_AP014928.1"/>
</dbReference>
<dbReference type="AlphaFoldDB" id="A0A1K1YEY9"/>
<dbReference type="InterPro" id="IPR024419">
    <property type="entry name" value="YvrJ"/>
</dbReference>
<name>A0A1K1YEY9_BACAB</name>
<dbReference type="GeneID" id="92929913"/>
<organism evidence="2 3">
    <name type="scientific">Bacillus altitudinis</name>
    <dbReference type="NCBI Taxonomy" id="293387"/>
    <lineage>
        <taxon>Bacteria</taxon>
        <taxon>Bacillati</taxon>
        <taxon>Bacillota</taxon>
        <taxon>Bacilli</taxon>
        <taxon>Bacillales</taxon>
        <taxon>Bacillaceae</taxon>
        <taxon>Bacillus</taxon>
    </lineage>
</organism>
<dbReference type="Pfam" id="PF12841">
    <property type="entry name" value="YvrJ"/>
    <property type="match status" value="1"/>
</dbReference>
<evidence type="ECO:0000313" key="2">
    <source>
        <dbReference type="EMBL" id="VXB11773.1"/>
    </source>
</evidence>
<dbReference type="Proteomes" id="UP001467674">
    <property type="component" value="Unassembled WGS sequence"/>
</dbReference>
<gene>
    <name evidence="1" type="ORF">ABQG71_18675</name>
    <name evidence="2" type="ORF">BACI348_30281</name>
</gene>
<reference evidence="1 4" key="2">
    <citation type="submission" date="2024-06" db="EMBL/GenBank/DDBJ databases">
        <title>Construction of an artificial bacterial consortium using nitrogen cycle bacteria from Cuatro Cienegas Basin and a mangrove forest.</title>
        <authorList>
            <person name="Aguilera-Najera D."/>
            <person name="Marquez-Cianci L."/>
            <person name="Martinez-Perez E."/>
            <person name="Rosas-Barrera M."/>
            <person name="Rodriguez-Cruz U.E."/>
            <person name="Tapia-Lopez R."/>
            <person name="Eguiarte L.E."/>
            <person name="Souza-Saldivar V."/>
        </authorList>
    </citation>
    <scope>NUCLEOTIDE SEQUENCE [LARGE SCALE GENOMIC DNA]</scope>
    <source>
        <strain evidence="1 4">S14-15</strain>
    </source>
</reference>
<evidence type="ECO:0000313" key="3">
    <source>
        <dbReference type="Proteomes" id="UP000433089"/>
    </source>
</evidence>
<accession>A0A6M9EAY4</accession>